<evidence type="ECO:0000313" key="9">
    <source>
        <dbReference type="EMBL" id="KAG9389651.1"/>
    </source>
</evidence>
<dbReference type="Gene3D" id="3.55.40.20">
    <property type="entry name" value="Iron/manganese superoxide dismutase, C-terminal domain"/>
    <property type="match status" value="1"/>
</dbReference>
<proteinExistence type="inferred from homology"/>
<evidence type="ECO:0000256" key="4">
    <source>
        <dbReference type="ARBA" id="ARBA00023002"/>
    </source>
</evidence>
<dbReference type="Proteomes" id="UP000717585">
    <property type="component" value="Unassembled WGS sequence"/>
</dbReference>
<dbReference type="AlphaFoldDB" id="A0A8J6DYW5"/>
<feature type="domain" description="Manganese/iron superoxide dismutase C-terminal" evidence="8">
    <location>
        <begin position="112"/>
        <end position="208"/>
    </location>
</feature>
<dbReference type="InterPro" id="IPR001189">
    <property type="entry name" value="Mn/Fe_SOD"/>
</dbReference>
<dbReference type="OrthoDB" id="239262at2759"/>
<dbReference type="GO" id="GO:0004784">
    <property type="term" value="F:superoxide dismutase activity"/>
    <property type="evidence" value="ECO:0007669"/>
    <property type="project" value="UniProtKB-EC"/>
</dbReference>
<evidence type="ECO:0000256" key="6">
    <source>
        <dbReference type="RuleBase" id="RU000414"/>
    </source>
</evidence>
<keyword evidence="3 5" id="KW-0479">Metal-binding</keyword>
<dbReference type="PRINTS" id="PR01703">
    <property type="entry name" value="MNSODISMTASE"/>
</dbReference>
<dbReference type="GO" id="GO:0005737">
    <property type="term" value="C:cytoplasm"/>
    <property type="evidence" value="ECO:0007669"/>
    <property type="project" value="TreeGrafter"/>
</dbReference>
<evidence type="ECO:0000259" key="7">
    <source>
        <dbReference type="Pfam" id="PF00081"/>
    </source>
</evidence>
<evidence type="ECO:0000256" key="5">
    <source>
        <dbReference type="PIRSR" id="PIRSR000349-1"/>
    </source>
</evidence>
<organism evidence="9 10">
    <name type="scientific">Carpediemonas membranifera</name>
    <dbReference type="NCBI Taxonomy" id="201153"/>
    <lineage>
        <taxon>Eukaryota</taxon>
        <taxon>Metamonada</taxon>
        <taxon>Carpediemonas-like organisms</taxon>
        <taxon>Carpediemonas</taxon>
    </lineage>
</organism>
<dbReference type="GO" id="GO:0046872">
    <property type="term" value="F:metal ion binding"/>
    <property type="evidence" value="ECO:0007669"/>
    <property type="project" value="UniProtKB-KW"/>
</dbReference>
<dbReference type="InterPro" id="IPR036314">
    <property type="entry name" value="SOD_C_sf"/>
</dbReference>
<dbReference type="SUPFAM" id="SSF54719">
    <property type="entry name" value="Fe,Mn superoxide dismutase (SOD), C-terminal domain"/>
    <property type="match status" value="1"/>
</dbReference>
<reference evidence="9" key="1">
    <citation type="submission" date="2021-05" db="EMBL/GenBank/DDBJ databases">
        <title>A free-living protist that lacks canonical eukaryotic 1 DNA replication and segregation systems.</title>
        <authorList>
            <person name="Salas-Leiva D.E."/>
            <person name="Tromer E.C."/>
            <person name="Curtis B.A."/>
            <person name="Jerlstrom-Hultqvist J."/>
            <person name="Kolisko M."/>
            <person name="Yi Z."/>
            <person name="Salas-Leiva J.S."/>
            <person name="Gallot-Lavallee L."/>
            <person name="Kops G.J.P.L."/>
            <person name="Archibald J.M."/>
            <person name="Simpson A.G.B."/>
            <person name="Roger A.J."/>
        </authorList>
    </citation>
    <scope>NUCLEOTIDE SEQUENCE</scope>
    <source>
        <strain evidence="9">BICM</strain>
    </source>
</reference>
<dbReference type="Pfam" id="PF02777">
    <property type="entry name" value="Sod_Fe_C"/>
    <property type="match status" value="1"/>
</dbReference>
<feature type="binding site" evidence="5">
    <location>
        <position position="95"/>
    </location>
    <ligand>
        <name>Mn(2+)</name>
        <dbReference type="ChEBI" id="CHEBI:29035"/>
    </ligand>
</feature>
<dbReference type="EC" id="1.15.1.1" evidence="2 6"/>
<dbReference type="InterPro" id="IPR019831">
    <property type="entry name" value="Mn/Fe_SOD_N"/>
</dbReference>
<evidence type="ECO:0000256" key="1">
    <source>
        <dbReference type="ARBA" id="ARBA00008714"/>
    </source>
</evidence>
<comment type="similarity">
    <text evidence="1 6">Belongs to the iron/manganese superoxide dismutase family.</text>
</comment>
<dbReference type="PANTHER" id="PTHR43595:SF2">
    <property type="entry name" value="SMALL RIBOSOMAL SUBUNIT PROTEIN MS42"/>
    <property type="match status" value="1"/>
</dbReference>
<dbReference type="PIRSF" id="PIRSF000349">
    <property type="entry name" value="SODismutase"/>
    <property type="match status" value="1"/>
</dbReference>
<dbReference type="InterPro" id="IPR019832">
    <property type="entry name" value="Mn/Fe_SOD_C"/>
</dbReference>
<comment type="caution">
    <text evidence="9">The sequence shown here is derived from an EMBL/GenBank/DDBJ whole genome shotgun (WGS) entry which is preliminary data.</text>
</comment>
<name>A0A8J6DYW5_9EUKA</name>
<accession>A0A8J6DYW5</accession>
<evidence type="ECO:0000259" key="8">
    <source>
        <dbReference type="Pfam" id="PF02777"/>
    </source>
</evidence>
<sequence length="224" mass="25775">MLSTFTRTLFAMPPVAYMDGHGLDGVFSGHQLDLHALHHKAYVNKLNKLAKQVNMQDASVEQVIFEAANPEANSSLAAFPQRKQLFNNAAQHFNHSFFWSCMTRNSRPMPPSLETRITEEFGSIDCFKREWETAAMQHFGSGWCWLVEHEGELKIVTTSNADTPVATLDMFPVLCQDLWEHAFYVDYENRKIEYFKKWWDSVDWDQVWSNVIEAQAKASCTVCV</sequence>
<evidence type="ECO:0000313" key="10">
    <source>
        <dbReference type="Proteomes" id="UP000717585"/>
    </source>
</evidence>
<evidence type="ECO:0000256" key="3">
    <source>
        <dbReference type="ARBA" id="ARBA00022723"/>
    </source>
</evidence>
<feature type="binding site" evidence="5">
    <location>
        <position position="177"/>
    </location>
    <ligand>
        <name>Mn(2+)</name>
        <dbReference type="ChEBI" id="CHEBI:29035"/>
    </ligand>
</feature>
<dbReference type="PROSITE" id="PS00088">
    <property type="entry name" value="SOD_MN"/>
    <property type="match status" value="1"/>
</dbReference>
<dbReference type="SUPFAM" id="SSF46609">
    <property type="entry name" value="Fe,Mn superoxide dismutase (SOD), N-terminal domain"/>
    <property type="match status" value="1"/>
</dbReference>
<feature type="binding site" evidence="5">
    <location>
        <position position="181"/>
    </location>
    <ligand>
        <name>Mn(2+)</name>
        <dbReference type="ChEBI" id="CHEBI:29035"/>
    </ligand>
</feature>
<feature type="binding site" evidence="5">
    <location>
        <position position="35"/>
    </location>
    <ligand>
        <name>Mn(2+)</name>
        <dbReference type="ChEBI" id="CHEBI:29035"/>
    </ligand>
</feature>
<dbReference type="Pfam" id="PF00081">
    <property type="entry name" value="Sod_Fe_N"/>
    <property type="match status" value="1"/>
</dbReference>
<comment type="function">
    <text evidence="6">Destroys radicals which are normally produced within the cells and which are toxic to biological systems.</text>
</comment>
<feature type="domain" description="Manganese/iron superoxide dismutase N-terminal" evidence="7">
    <location>
        <begin position="13"/>
        <end position="103"/>
    </location>
</feature>
<dbReference type="EMBL" id="JAHDYR010000069">
    <property type="protein sequence ID" value="KAG9389651.1"/>
    <property type="molecule type" value="Genomic_DNA"/>
</dbReference>
<dbReference type="InterPro" id="IPR019833">
    <property type="entry name" value="Mn/Fe_SOD_BS"/>
</dbReference>
<protein>
    <recommendedName>
        <fullName evidence="2 6">Superoxide dismutase</fullName>
        <ecNumber evidence="2 6">1.15.1.1</ecNumber>
    </recommendedName>
</protein>
<dbReference type="Gene3D" id="1.10.287.990">
    <property type="entry name" value="Fe,Mn superoxide dismutase (SOD) domain"/>
    <property type="match status" value="1"/>
</dbReference>
<comment type="catalytic activity">
    <reaction evidence="6">
        <text>2 superoxide + 2 H(+) = H2O2 + O2</text>
        <dbReference type="Rhea" id="RHEA:20696"/>
        <dbReference type="ChEBI" id="CHEBI:15378"/>
        <dbReference type="ChEBI" id="CHEBI:15379"/>
        <dbReference type="ChEBI" id="CHEBI:16240"/>
        <dbReference type="ChEBI" id="CHEBI:18421"/>
        <dbReference type="EC" id="1.15.1.1"/>
    </reaction>
</comment>
<keyword evidence="4 6" id="KW-0560">Oxidoreductase</keyword>
<keyword evidence="10" id="KW-1185">Reference proteome</keyword>
<gene>
    <name evidence="9" type="ORF">J8273_8950</name>
</gene>
<evidence type="ECO:0000256" key="2">
    <source>
        <dbReference type="ARBA" id="ARBA00012682"/>
    </source>
</evidence>
<dbReference type="PANTHER" id="PTHR43595">
    <property type="entry name" value="37S RIBOSOMAL PROTEIN S26, MITOCHONDRIAL"/>
    <property type="match status" value="1"/>
</dbReference>
<dbReference type="InterPro" id="IPR036324">
    <property type="entry name" value="Mn/Fe_SOD_N_sf"/>
</dbReference>